<evidence type="ECO:0000259" key="1">
    <source>
        <dbReference type="Pfam" id="PF09370"/>
    </source>
</evidence>
<keyword evidence="3" id="KW-1185">Reference proteome</keyword>
<dbReference type="EMBL" id="KZ502537">
    <property type="protein sequence ID" value="PKU76835.1"/>
    <property type="molecule type" value="Genomic_DNA"/>
</dbReference>
<reference evidence="2 3" key="1">
    <citation type="journal article" date="2016" name="Sci. Rep.">
        <title>The Dendrobium catenatum Lindl. genome sequence provides insights into polysaccharide synthase, floral development and adaptive evolution.</title>
        <authorList>
            <person name="Zhang G.Q."/>
            <person name="Xu Q."/>
            <person name="Bian C."/>
            <person name="Tsai W.C."/>
            <person name="Yeh C.M."/>
            <person name="Liu K.W."/>
            <person name="Yoshida K."/>
            <person name="Zhang L.S."/>
            <person name="Chang S.B."/>
            <person name="Chen F."/>
            <person name="Shi Y."/>
            <person name="Su Y.Y."/>
            <person name="Zhang Y.Q."/>
            <person name="Chen L.J."/>
            <person name="Yin Y."/>
            <person name="Lin M."/>
            <person name="Huang H."/>
            <person name="Deng H."/>
            <person name="Wang Z.W."/>
            <person name="Zhu S.L."/>
            <person name="Zhao X."/>
            <person name="Deng C."/>
            <person name="Niu S.C."/>
            <person name="Huang J."/>
            <person name="Wang M."/>
            <person name="Liu G.H."/>
            <person name="Yang H.J."/>
            <person name="Xiao X.J."/>
            <person name="Hsiao Y.Y."/>
            <person name="Wu W.L."/>
            <person name="Chen Y.Y."/>
            <person name="Mitsuda N."/>
            <person name="Ohme-Takagi M."/>
            <person name="Luo Y.B."/>
            <person name="Van de Peer Y."/>
            <person name="Liu Z.J."/>
        </authorList>
    </citation>
    <scope>NUCLEOTIDE SEQUENCE [LARGE SCALE GENOMIC DNA]</scope>
    <source>
        <tissue evidence="2">The whole plant</tissue>
    </source>
</reference>
<feature type="domain" description="TIM-barrel" evidence="1">
    <location>
        <begin position="1"/>
        <end position="188"/>
    </location>
</feature>
<dbReference type="GO" id="GO:0003824">
    <property type="term" value="F:catalytic activity"/>
    <property type="evidence" value="ECO:0007669"/>
    <property type="project" value="InterPro"/>
</dbReference>
<dbReference type="Gene3D" id="3.20.20.70">
    <property type="entry name" value="Aldolase class I"/>
    <property type="match status" value="1"/>
</dbReference>
<evidence type="ECO:0000313" key="3">
    <source>
        <dbReference type="Proteomes" id="UP000233837"/>
    </source>
</evidence>
<evidence type="ECO:0000313" key="2">
    <source>
        <dbReference type="EMBL" id="PKU76835.1"/>
    </source>
</evidence>
<dbReference type="PANTHER" id="PTHR31862:SF1">
    <property type="entry name" value="UPF0261 DOMAIN PROTEIN (AFU_ORTHOLOGUE AFUA_1G10120)"/>
    <property type="match status" value="1"/>
</dbReference>
<organism evidence="2 3">
    <name type="scientific">Dendrobium catenatum</name>
    <dbReference type="NCBI Taxonomy" id="906689"/>
    <lineage>
        <taxon>Eukaryota</taxon>
        <taxon>Viridiplantae</taxon>
        <taxon>Streptophyta</taxon>
        <taxon>Embryophyta</taxon>
        <taxon>Tracheophyta</taxon>
        <taxon>Spermatophyta</taxon>
        <taxon>Magnoliopsida</taxon>
        <taxon>Liliopsida</taxon>
        <taxon>Asparagales</taxon>
        <taxon>Orchidaceae</taxon>
        <taxon>Epidendroideae</taxon>
        <taxon>Malaxideae</taxon>
        <taxon>Dendrobiinae</taxon>
        <taxon>Dendrobium</taxon>
    </lineage>
</organism>
<dbReference type="InterPro" id="IPR013785">
    <property type="entry name" value="Aldolase_TIM"/>
</dbReference>
<dbReference type="SUPFAM" id="SSF51621">
    <property type="entry name" value="Phosphoenolpyruvate/pyruvate domain"/>
    <property type="match status" value="1"/>
</dbReference>
<gene>
    <name evidence="2" type="ORF">MA16_Dca001441</name>
</gene>
<dbReference type="PANTHER" id="PTHR31862">
    <property type="entry name" value="UPF0261 DOMAIN PROTEIN (AFU_ORTHOLOGUE AFUA_1G10120)"/>
    <property type="match status" value="1"/>
</dbReference>
<dbReference type="STRING" id="906689.A0A2I0WME5"/>
<sequence>MAGRGSLAGLLPFADANAVLLDMANEVLPKGKKKKKKLSALPNYSRSVLAGVCATDPFRRMDYFLKQLEATGFSGVKNFPTVGLFDGNFLQNLEETGMGYGLETEMINKAHRFGLLTTPYAFNEDEATWMAKAGANIIVAHMGLTTAGSIGAKTYLTLEESVNRVQAIADATVAINPHVIILCHGGKLLTMRL</sequence>
<proteinExistence type="predicted"/>
<dbReference type="Pfam" id="PF09370">
    <property type="entry name" value="PEP_hydrolase"/>
    <property type="match status" value="1"/>
</dbReference>
<name>A0A2I0WME5_9ASPA</name>
<dbReference type="InterPro" id="IPR015813">
    <property type="entry name" value="Pyrv/PenolPyrv_kinase-like_dom"/>
</dbReference>
<dbReference type="InterPro" id="IPR009215">
    <property type="entry name" value="TIM-br_IGPS-like"/>
</dbReference>
<reference evidence="2 3" key="2">
    <citation type="journal article" date="2017" name="Nature">
        <title>The Apostasia genome and the evolution of orchids.</title>
        <authorList>
            <person name="Zhang G.Q."/>
            <person name="Liu K.W."/>
            <person name="Li Z."/>
            <person name="Lohaus R."/>
            <person name="Hsiao Y.Y."/>
            <person name="Niu S.C."/>
            <person name="Wang J.Y."/>
            <person name="Lin Y.C."/>
            <person name="Xu Q."/>
            <person name="Chen L.J."/>
            <person name="Yoshida K."/>
            <person name="Fujiwara S."/>
            <person name="Wang Z.W."/>
            <person name="Zhang Y.Q."/>
            <person name="Mitsuda N."/>
            <person name="Wang M."/>
            <person name="Liu G.H."/>
            <person name="Pecoraro L."/>
            <person name="Huang H.X."/>
            <person name="Xiao X.J."/>
            <person name="Lin M."/>
            <person name="Wu X.Y."/>
            <person name="Wu W.L."/>
            <person name="Chen Y.Y."/>
            <person name="Chang S.B."/>
            <person name="Sakamoto S."/>
            <person name="Ohme-Takagi M."/>
            <person name="Yagi M."/>
            <person name="Zeng S.J."/>
            <person name="Shen C.Y."/>
            <person name="Yeh C.M."/>
            <person name="Luo Y.B."/>
            <person name="Tsai W.C."/>
            <person name="Van de Peer Y."/>
            <person name="Liu Z.J."/>
        </authorList>
    </citation>
    <scope>NUCLEOTIDE SEQUENCE [LARGE SCALE GENOMIC DNA]</scope>
    <source>
        <tissue evidence="2">The whole plant</tissue>
    </source>
</reference>
<protein>
    <recommendedName>
        <fullName evidence="1">TIM-barrel domain-containing protein</fullName>
    </recommendedName>
</protein>
<dbReference type="InterPro" id="IPR051353">
    <property type="entry name" value="Tobamovirus_resist_UPF0261"/>
</dbReference>
<accession>A0A2I0WME5</accession>
<dbReference type="AlphaFoldDB" id="A0A2I0WME5"/>
<dbReference type="Proteomes" id="UP000233837">
    <property type="component" value="Unassembled WGS sequence"/>
</dbReference>